<dbReference type="Proteomes" id="UP000019471">
    <property type="component" value="Unassembled WGS sequence"/>
</dbReference>
<proteinExistence type="predicted"/>
<dbReference type="AlphaFoldDB" id="W9WFK1"/>
<protein>
    <submittedName>
        <fullName evidence="1">Uncharacterized protein</fullName>
    </submittedName>
</protein>
<dbReference type="RefSeq" id="XP_007748825.1">
    <property type="nucleotide sequence ID" value="XM_007750635.1"/>
</dbReference>
<organism evidence="1 2">
    <name type="scientific">Cladophialophora psammophila CBS 110553</name>
    <dbReference type="NCBI Taxonomy" id="1182543"/>
    <lineage>
        <taxon>Eukaryota</taxon>
        <taxon>Fungi</taxon>
        <taxon>Dikarya</taxon>
        <taxon>Ascomycota</taxon>
        <taxon>Pezizomycotina</taxon>
        <taxon>Eurotiomycetes</taxon>
        <taxon>Chaetothyriomycetidae</taxon>
        <taxon>Chaetothyriales</taxon>
        <taxon>Herpotrichiellaceae</taxon>
        <taxon>Cladophialophora</taxon>
    </lineage>
</organism>
<keyword evidence="2" id="KW-1185">Reference proteome</keyword>
<comment type="caution">
    <text evidence="1">The sequence shown here is derived from an EMBL/GenBank/DDBJ whole genome shotgun (WGS) entry which is preliminary data.</text>
</comment>
<evidence type="ECO:0000313" key="2">
    <source>
        <dbReference type="Proteomes" id="UP000019471"/>
    </source>
</evidence>
<dbReference type="HOGENOM" id="CLU_2359541_0_0_1"/>
<gene>
    <name evidence="1" type="ORF">A1O5_10057</name>
</gene>
<accession>W9WFK1</accession>
<sequence length="96" mass="10934">MMKRIETMKKLARKRLPSSVVDTTKHVSEIDELYELIELIREDVGAAENNLRESLWIIAALRISLAGVCGLIEKEGASPSDPLALKRDRRLKEIYQ</sequence>
<dbReference type="EMBL" id="AMGX01000018">
    <property type="protein sequence ID" value="EXJ66862.1"/>
    <property type="molecule type" value="Genomic_DNA"/>
</dbReference>
<dbReference type="GeneID" id="19194752"/>
<reference evidence="1 2" key="1">
    <citation type="submission" date="2013-03" db="EMBL/GenBank/DDBJ databases">
        <title>The Genome Sequence of Cladophialophora psammophila CBS 110553.</title>
        <authorList>
            <consortium name="The Broad Institute Genomics Platform"/>
            <person name="Cuomo C."/>
            <person name="de Hoog S."/>
            <person name="Gorbushina A."/>
            <person name="Walker B."/>
            <person name="Young S.K."/>
            <person name="Zeng Q."/>
            <person name="Gargeya S."/>
            <person name="Fitzgerald M."/>
            <person name="Haas B."/>
            <person name="Abouelleil A."/>
            <person name="Allen A.W."/>
            <person name="Alvarado L."/>
            <person name="Arachchi H.M."/>
            <person name="Berlin A.M."/>
            <person name="Chapman S.B."/>
            <person name="Gainer-Dewar J."/>
            <person name="Goldberg J."/>
            <person name="Griggs A."/>
            <person name="Gujja S."/>
            <person name="Hansen M."/>
            <person name="Howarth C."/>
            <person name="Imamovic A."/>
            <person name="Ireland A."/>
            <person name="Larimer J."/>
            <person name="McCowan C."/>
            <person name="Murphy C."/>
            <person name="Pearson M."/>
            <person name="Poon T.W."/>
            <person name="Priest M."/>
            <person name="Roberts A."/>
            <person name="Saif S."/>
            <person name="Shea T."/>
            <person name="Sisk P."/>
            <person name="Sykes S."/>
            <person name="Wortman J."/>
            <person name="Nusbaum C."/>
            <person name="Birren B."/>
        </authorList>
    </citation>
    <scope>NUCLEOTIDE SEQUENCE [LARGE SCALE GENOMIC DNA]</scope>
    <source>
        <strain evidence="1 2">CBS 110553</strain>
    </source>
</reference>
<evidence type="ECO:0000313" key="1">
    <source>
        <dbReference type="EMBL" id="EXJ66862.1"/>
    </source>
</evidence>
<name>W9WFK1_9EURO</name>